<keyword evidence="3" id="KW-1185">Reference proteome</keyword>
<reference evidence="2 3" key="2">
    <citation type="journal article" date="2022" name="Mol. Biol. Evol.">
        <title>Comparative Genomics Reveals Insights into the Divergent Evolution of Astigmatic Mites and Household Pest Adaptations.</title>
        <authorList>
            <person name="Xiong Q."/>
            <person name="Wan A.T."/>
            <person name="Liu X."/>
            <person name="Fung C.S."/>
            <person name="Xiao X."/>
            <person name="Malainual N."/>
            <person name="Hou J."/>
            <person name="Wang L."/>
            <person name="Wang M."/>
            <person name="Yang K.Y."/>
            <person name="Cui Y."/>
            <person name="Leung E.L."/>
            <person name="Nong W."/>
            <person name="Shin S.K."/>
            <person name="Au S.W."/>
            <person name="Jeong K.Y."/>
            <person name="Chew F.T."/>
            <person name="Hui J.H."/>
            <person name="Leung T.F."/>
            <person name="Tungtrongchitr A."/>
            <person name="Zhong N."/>
            <person name="Liu Z."/>
            <person name="Tsui S.K."/>
        </authorList>
    </citation>
    <scope>NUCLEOTIDE SEQUENCE [LARGE SCALE GENOMIC DNA]</scope>
    <source>
        <strain evidence="2">Derp</strain>
    </source>
</reference>
<evidence type="ECO:0000256" key="1">
    <source>
        <dbReference type="SAM" id="MobiDB-lite"/>
    </source>
</evidence>
<accession>A0ABQ8JVM4</accession>
<name>A0ABQ8JVM4_DERPT</name>
<evidence type="ECO:0000313" key="2">
    <source>
        <dbReference type="EMBL" id="KAH9426356.1"/>
    </source>
</evidence>
<evidence type="ECO:0000313" key="3">
    <source>
        <dbReference type="Proteomes" id="UP000887458"/>
    </source>
</evidence>
<organism evidence="2 3">
    <name type="scientific">Dermatophagoides pteronyssinus</name>
    <name type="common">European house dust mite</name>
    <dbReference type="NCBI Taxonomy" id="6956"/>
    <lineage>
        <taxon>Eukaryota</taxon>
        <taxon>Metazoa</taxon>
        <taxon>Ecdysozoa</taxon>
        <taxon>Arthropoda</taxon>
        <taxon>Chelicerata</taxon>
        <taxon>Arachnida</taxon>
        <taxon>Acari</taxon>
        <taxon>Acariformes</taxon>
        <taxon>Sarcoptiformes</taxon>
        <taxon>Astigmata</taxon>
        <taxon>Psoroptidia</taxon>
        <taxon>Analgoidea</taxon>
        <taxon>Pyroglyphidae</taxon>
        <taxon>Dermatophagoidinae</taxon>
        <taxon>Dermatophagoides</taxon>
    </lineage>
</organism>
<proteinExistence type="predicted"/>
<protein>
    <submittedName>
        <fullName evidence="2">Uncharacterized protein</fullName>
    </submittedName>
</protein>
<feature type="region of interest" description="Disordered" evidence="1">
    <location>
        <begin position="48"/>
        <end position="76"/>
    </location>
</feature>
<dbReference type="EMBL" id="NJHN03000011">
    <property type="protein sequence ID" value="KAH9426356.1"/>
    <property type="molecule type" value="Genomic_DNA"/>
</dbReference>
<reference evidence="2 3" key="1">
    <citation type="journal article" date="2018" name="J. Allergy Clin. Immunol.">
        <title>High-quality assembly of Dermatophagoides pteronyssinus genome and transcriptome reveals a wide range of novel allergens.</title>
        <authorList>
            <person name="Liu X.Y."/>
            <person name="Yang K.Y."/>
            <person name="Wang M.Q."/>
            <person name="Kwok J.S."/>
            <person name="Zeng X."/>
            <person name="Yang Z."/>
            <person name="Xiao X.J."/>
            <person name="Lau C.P."/>
            <person name="Li Y."/>
            <person name="Huang Z.M."/>
            <person name="Ba J.G."/>
            <person name="Yim A.K."/>
            <person name="Ouyang C.Y."/>
            <person name="Ngai S.M."/>
            <person name="Chan T.F."/>
            <person name="Leung E.L."/>
            <person name="Liu L."/>
            <person name="Liu Z.G."/>
            <person name="Tsui S.K."/>
        </authorList>
    </citation>
    <scope>NUCLEOTIDE SEQUENCE [LARGE SCALE GENOMIC DNA]</scope>
    <source>
        <strain evidence="2">Derp</strain>
    </source>
</reference>
<dbReference type="Proteomes" id="UP000887458">
    <property type="component" value="Unassembled WGS sequence"/>
</dbReference>
<comment type="caution">
    <text evidence="2">The sequence shown here is derived from an EMBL/GenBank/DDBJ whole genome shotgun (WGS) entry which is preliminary data.</text>
</comment>
<feature type="compositionally biased region" description="Basic and acidic residues" evidence="1">
    <location>
        <begin position="56"/>
        <end position="66"/>
    </location>
</feature>
<feature type="non-terminal residue" evidence="2">
    <location>
        <position position="265"/>
    </location>
</feature>
<gene>
    <name evidence="2" type="ORF">DERP_010924</name>
</gene>
<sequence>MDDGDFMITSIAEIETSTATTTVDQNHHLNNHHGYNNETTSATNILMNLSDGNTDDNNHNQNHDDPNDNIIHQNDNDQRPLAKRNLYVMDKNHEIVPLASIHQILCDETLKHNYHGQKILELLQQDHEENYDGTIGGARLPDRYINEFTRIVCDYLVRLFSEYPICEQYDLFSRMIVEEFPRLGPEELWFWRADIKAGILKHTGKLCTRLENQRKPNTYKRRRLRNMGPDGQPLIEQFQPNRPTKVKLQFFNQQGQSIFIEGLST</sequence>